<evidence type="ECO:0008006" key="4">
    <source>
        <dbReference type="Google" id="ProtNLM"/>
    </source>
</evidence>
<accession>A0A9D1Y2W4</accession>
<protein>
    <recommendedName>
        <fullName evidence="4">TM2 domain-containing protein</fullName>
    </recommendedName>
</protein>
<name>A0A9D1Y2W4_9FIRM</name>
<evidence type="ECO:0000313" key="2">
    <source>
        <dbReference type="EMBL" id="HIX94395.1"/>
    </source>
</evidence>
<feature type="transmembrane region" description="Helical" evidence="1">
    <location>
        <begin position="132"/>
        <end position="157"/>
    </location>
</feature>
<comment type="caution">
    <text evidence="2">The sequence shown here is derived from an EMBL/GenBank/DDBJ whole genome shotgun (WGS) entry which is preliminary data.</text>
</comment>
<reference evidence="2" key="1">
    <citation type="journal article" date="2021" name="PeerJ">
        <title>Extensive microbial diversity within the chicken gut microbiome revealed by metagenomics and culture.</title>
        <authorList>
            <person name="Gilroy R."/>
            <person name="Ravi A."/>
            <person name="Getino M."/>
            <person name="Pursley I."/>
            <person name="Horton D.L."/>
            <person name="Alikhan N.F."/>
            <person name="Baker D."/>
            <person name="Gharbi K."/>
            <person name="Hall N."/>
            <person name="Watson M."/>
            <person name="Adriaenssens E.M."/>
            <person name="Foster-Nyarko E."/>
            <person name="Jarju S."/>
            <person name="Secka A."/>
            <person name="Antonio M."/>
            <person name="Oren A."/>
            <person name="Chaudhuri R.R."/>
            <person name="La Ragione R."/>
            <person name="Hildebrand F."/>
            <person name="Pallen M.J."/>
        </authorList>
    </citation>
    <scope>NUCLEOTIDE SEQUENCE</scope>
    <source>
        <strain evidence="2">ChiHecec2B26-7398</strain>
    </source>
</reference>
<feature type="transmembrane region" description="Helical" evidence="1">
    <location>
        <begin position="99"/>
        <end position="117"/>
    </location>
</feature>
<evidence type="ECO:0000313" key="3">
    <source>
        <dbReference type="Proteomes" id="UP000886751"/>
    </source>
</evidence>
<gene>
    <name evidence="2" type="ORF">H9846_02950</name>
</gene>
<dbReference type="AlphaFoldDB" id="A0A9D1Y2W4"/>
<proteinExistence type="predicted"/>
<dbReference type="Proteomes" id="UP000886751">
    <property type="component" value="Unassembled WGS sequence"/>
</dbReference>
<dbReference type="EMBL" id="DXEI01000048">
    <property type="protein sequence ID" value="HIX94395.1"/>
    <property type="molecule type" value="Genomic_DNA"/>
</dbReference>
<sequence length="176" mass="19334">MKKNALLTFLFACIPGAGQMYYGYMQRGLALISLFCVTFLLGSLAGPLVVTMGIVWMYSFFDTYDLIRHLAAGDPKPDGLLLLGDWSDLKTLVPKHNRLLGWGLIVLGVWALYDLFIENLLYDLLARISPELAWSVVGGIPTVVVAAALIAAGIWLLGLHPQRKDDDNSLPPYPQG</sequence>
<keyword evidence="1" id="KW-0472">Membrane</keyword>
<reference evidence="2" key="2">
    <citation type="submission" date="2021-04" db="EMBL/GenBank/DDBJ databases">
        <authorList>
            <person name="Gilroy R."/>
        </authorList>
    </citation>
    <scope>NUCLEOTIDE SEQUENCE</scope>
    <source>
        <strain evidence="2">ChiHecec2B26-7398</strain>
    </source>
</reference>
<evidence type="ECO:0000256" key="1">
    <source>
        <dbReference type="SAM" id="Phobius"/>
    </source>
</evidence>
<organism evidence="2 3">
    <name type="scientific">Candidatus Gemmiger excrementipullorum</name>
    <dbReference type="NCBI Taxonomy" id="2838610"/>
    <lineage>
        <taxon>Bacteria</taxon>
        <taxon>Bacillati</taxon>
        <taxon>Bacillota</taxon>
        <taxon>Clostridia</taxon>
        <taxon>Eubacteriales</taxon>
        <taxon>Gemmiger</taxon>
    </lineage>
</organism>
<keyword evidence="1" id="KW-1133">Transmembrane helix</keyword>
<keyword evidence="1" id="KW-0812">Transmembrane</keyword>
<feature type="transmembrane region" description="Helical" evidence="1">
    <location>
        <begin position="28"/>
        <end position="58"/>
    </location>
</feature>